<dbReference type="PIRSF" id="PIRSF018266">
    <property type="entry name" value="FecR"/>
    <property type="match status" value="1"/>
</dbReference>
<feature type="transmembrane region" description="Helical" evidence="1">
    <location>
        <begin position="72"/>
        <end position="89"/>
    </location>
</feature>
<gene>
    <name evidence="4" type="ORF">SDC9_30980</name>
</gene>
<dbReference type="Pfam" id="PF04773">
    <property type="entry name" value="FecR"/>
    <property type="match status" value="1"/>
</dbReference>
<comment type="caution">
    <text evidence="4">The sequence shown here is derived from an EMBL/GenBank/DDBJ whole genome shotgun (WGS) entry which is preliminary data.</text>
</comment>
<dbReference type="InterPro" id="IPR006860">
    <property type="entry name" value="FecR"/>
</dbReference>
<dbReference type="Pfam" id="PF16344">
    <property type="entry name" value="FecR_C"/>
    <property type="match status" value="1"/>
</dbReference>
<dbReference type="PANTHER" id="PTHR30273">
    <property type="entry name" value="PERIPLASMIC SIGNAL SENSOR AND SIGMA FACTOR ACTIVATOR FECR-RELATED"/>
    <property type="match status" value="1"/>
</dbReference>
<dbReference type="Gene3D" id="3.55.50.30">
    <property type="match status" value="1"/>
</dbReference>
<feature type="domain" description="Protein FecR C-terminal" evidence="3">
    <location>
        <begin position="242"/>
        <end position="311"/>
    </location>
</feature>
<dbReference type="GO" id="GO:0016989">
    <property type="term" value="F:sigma factor antagonist activity"/>
    <property type="evidence" value="ECO:0007669"/>
    <property type="project" value="TreeGrafter"/>
</dbReference>
<dbReference type="EMBL" id="VSSQ01000198">
    <property type="protein sequence ID" value="MPL85014.1"/>
    <property type="molecule type" value="Genomic_DNA"/>
</dbReference>
<dbReference type="AlphaFoldDB" id="A0A644V1D0"/>
<evidence type="ECO:0000259" key="2">
    <source>
        <dbReference type="Pfam" id="PF04773"/>
    </source>
</evidence>
<protein>
    <recommendedName>
        <fullName evidence="5">Protein FecR</fullName>
    </recommendedName>
</protein>
<evidence type="ECO:0000256" key="1">
    <source>
        <dbReference type="SAM" id="Phobius"/>
    </source>
</evidence>
<keyword evidence="1" id="KW-1133">Transmembrane helix</keyword>
<evidence type="ECO:0000313" key="4">
    <source>
        <dbReference type="EMBL" id="MPL85014.1"/>
    </source>
</evidence>
<dbReference type="FunFam" id="2.60.120.1440:FF:000001">
    <property type="entry name" value="Putative anti-sigma factor"/>
    <property type="match status" value="1"/>
</dbReference>
<keyword evidence="1" id="KW-0472">Membrane</keyword>
<reference evidence="4" key="1">
    <citation type="submission" date="2019-08" db="EMBL/GenBank/DDBJ databases">
        <authorList>
            <person name="Kucharzyk K."/>
            <person name="Murdoch R.W."/>
            <person name="Higgins S."/>
            <person name="Loffler F."/>
        </authorList>
    </citation>
    <scope>NUCLEOTIDE SEQUENCE</scope>
</reference>
<dbReference type="InterPro" id="IPR012373">
    <property type="entry name" value="Ferrdict_sens_TM"/>
</dbReference>
<proteinExistence type="predicted"/>
<evidence type="ECO:0000259" key="3">
    <source>
        <dbReference type="Pfam" id="PF16344"/>
    </source>
</evidence>
<evidence type="ECO:0008006" key="5">
    <source>
        <dbReference type="Google" id="ProtNLM"/>
    </source>
</evidence>
<accession>A0A644V1D0</accession>
<organism evidence="4">
    <name type="scientific">bioreactor metagenome</name>
    <dbReference type="NCBI Taxonomy" id="1076179"/>
    <lineage>
        <taxon>unclassified sequences</taxon>
        <taxon>metagenomes</taxon>
        <taxon>ecological metagenomes</taxon>
    </lineage>
</organism>
<name>A0A644V1D0_9ZZZZ</name>
<keyword evidence="1" id="KW-0812">Transmembrane</keyword>
<sequence length="313" mass="36416">MNQNLIHKYLKGETSSHENQEIISWIDANPDNRKEFLRYRRLYDAAIWNETAQTSDNIEKKTTRPALSIRRWMQVAAVVAIAITGTIFIQQRILNSADKILTQSIEVPQGQRVNLTLSDGTKVTLNSNSKLYFPSSFKRNNREIILDGEGYFEVTHDKSRPFRVITEKCKIEVLGTTFNVLAYKNSGIFETSLIEGAVKVTEKQSNQTALLKPQQKVSIEGDRLITRTFESEDDFLWKDGIYVFNNEDLTRVFRKLEQYYQTRIEVRNKSLSTNKCTGKFRQKEGIEHIIKVLQKANNFEYQRDEDKNLIIIY</sequence>
<feature type="domain" description="FecR protein" evidence="2">
    <location>
        <begin position="105"/>
        <end position="199"/>
    </location>
</feature>
<dbReference type="Gene3D" id="2.60.120.1440">
    <property type="match status" value="1"/>
</dbReference>
<dbReference type="PANTHER" id="PTHR30273:SF2">
    <property type="entry name" value="PROTEIN FECR"/>
    <property type="match status" value="1"/>
</dbReference>
<dbReference type="InterPro" id="IPR032508">
    <property type="entry name" value="FecR_C"/>
</dbReference>